<accession>A0A6C0B0Y2</accession>
<dbReference type="AlphaFoldDB" id="A0A6C0B0Y2"/>
<dbReference type="Pfam" id="PF00481">
    <property type="entry name" value="PP2C"/>
    <property type="match status" value="1"/>
</dbReference>
<evidence type="ECO:0000313" key="2">
    <source>
        <dbReference type="EMBL" id="QHS85178.1"/>
    </source>
</evidence>
<dbReference type="InterPro" id="IPR001932">
    <property type="entry name" value="PPM-type_phosphatase-like_dom"/>
</dbReference>
<reference evidence="2" key="1">
    <citation type="journal article" date="2020" name="Nature">
        <title>Giant virus diversity and host interactions through global metagenomics.</title>
        <authorList>
            <person name="Schulz F."/>
            <person name="Roux S."/>
            <person name="Paez-Espino D."/>
            <person name="Jungbluth S."/>
            <person name="Walsh D.A."/>
            <person name="Denef V.J."/>
            <person name="McMahon K.D."/>
            <person name="Konstantinidis K.T."/>
            <person name="Eloe-Fadrosh E.A."/>
            <person name="Kyrpides N.C."/>
            <person name="Woyke T."/>
        </authorList>
    </citation>
    <scope>NUCLEOTIDE SEQUENCE</scope>
    <source>
        <strain evidence="2">GVMAG-M-3300009182-78</strain>
    </source>
</reference>
<organism evidence="2">
    <name type="scientific">viral metagenome</name>
    <dbReference type="NCBI Taxonomy" id="1070528"/>
    <lineage>
        <taxon>unclassified sequences</taxon>
        <taxon>metagenomes</taxon>
        <taxon>organismal metagenomes</taxon>
    </lineage>
</organism>
<proteinExistence type="predicted"/>
<dbReference type="EMBL" id="MN739042">
    <property type="protein sequence ID" value="QHS85178.1"/>
    <property type="molecule type" value="Genomic_DNA"/>
</dbReference>
<dbReference type="InterPro" id="IPR036457">
    <property type="entry name" value="PPM-type-like_dom_sf"/>
</dbReference>
<protein>
    <recommendedName>
        <fullName evidence="1">PPM-type phosphatase domain-containing protein</fullName>
    </recommendedName>
</protein>
<dbReference type="Gene3D" id="3.60.40.10">
    <property type="entry name" value="PPM-type phosphatase domain"/>
    <property type="match status" value="1"/>
</dbReference>
<dbReference type="PROSITE" id="PS51746">
    <property type="entry name" value="PPM_2"/>
    <property type="match status" value="1"/>
</dbReference>
<evidence type="ECO:0000259" key="1">
    <source>
        <dbReference type="PROSITE" id="PS51746"/>
    </source>
</evidence>
<sequence length="299" mass="33586">MMFSETDVEEKRIYNQCAVRGLGKDQDSAYTGFTSKELSETNEEYYWFYGGDGHGFWPAVELFRSFDPATVMAKENSFQYIVQQFEPHQARHRSSGTTYYEAKIYDDRVEVCTCGDSQVAVIIDGAMGHITTPHNLNNPLEQERLKDRIALRDVWTVNSGKVTQMISANKLTLRDSIYVCYGNGEKIAMSQSLGHGNITGVAPERVTIPLISGQTVTVVGGSDGFWDMMNLTGESAEADLTLLANSSAPELVALAENRWKQEWTIYWTDEATQRACVAKQRFQANQYDDVSACVFRKTV</sequence>
<feature type="domain" description="PPM-type phosphatase" evidence="1">
    <location>
        <begin position="21"/>
        <end position="297"/>
    </location>
</feature>
<name>A0A6C0B0Y2_9ZZZZ</name>
<dbReference type="SUPFAM" id="SSF81606">
    <property type="entry name" value="PP2C-like"/>
    <property type="match status" value="1"/>
</dbReference>